<comment type="caution">
    <text evidence="2">The sequence shown here is derived from an EMBL/GenBank/DDBJ whole genome shotgun (WGS) entry which is preliminary data.</text>
</comment>
<dbReference type="InterPro" id="IPR036375">
    <property type="entry name" value="Hemopexin-like_dom_sf"/>
</dbReference>
<protein>
    <submittedName>
        <fullName evidence="2">Uncharacterized protein</fullName>
    </submittedName>
</protein>
<proteinExistence type="predicted"/>
<dbReference type="Gene3D" id="2.110.10.10">
    <property type="entry name" value="Hemopexin-like domain"/>
    <property type="match status" value="1"/>
</dbReference>
<evidence type="ECO:0000313" key="2">
    <source>
        <dbReference type="EMBL" id="RWR99368.1"/>
    </source>
</evidence>
<dbReference type="Proteomes" id="UP000285301">
    <property type="component" value="Unassembled WGS sequence"/>
</dbReference>
<keyword evidence="1" id="KW-0812">Transmembrane</keyword>
<sequence>MSIMIISHLINVCNNLKINGILWKSFDEIVLFVDEYYFTFDIFTNILSDGERIKNSWPEVRTPINGASFIEEERESQTTNTEKTYKYFFCKDFYYWMYNENYRENSTAFTLIANGILSFDQSVENGVYIGCSLVPIKKSKDSAEYEFQFIKNNEAYACLAFEKFGPNMTFEMHITENCTTFKKIYSKNILENATSFDIYFYALEEHAIHATKDELIFNSLVYYDYAEIAKIFGCEGNFFTIVILILIAMLAITLVVLISFWSYVYFLKTKGKNKIEAPNYQEALGKKIDQKHLSFDLKKKH</sequence>
<name>A0A443Q8S1_9ACAR</name>
<organism evidence="2 3">
    <name type="scientific">Dinothrombium tinctorium</name>
    <dbReference type="NCBI Taxonomy" id="1965070"/>
    <lineage>
        <taxon>Eukaryota</taxon>
        <taxon>Metazoa</taxon>
        <taxon>Ecdysozoa</taxon>
        <taxon>Arthropoda</taxon>
        <taxon>Chelicerata</taxon>
        <taxon>Arachnida</taxon>
        <taxon>Acari</taxon>
        <taxon>Acariformes</taxon>
        <taxon>Trombidiformes</taxon>
        <taxon>Prostigmata</taxon>
        <taxon>Anystina</taxon>
        <taxon>Parasitengona</taxon>
        <taxon>Trombidioidea</taxon>
        <taxon>Trombidiidae</taxon>
        <taxon>Dinothrombium</taxon>
    </lineage>
</organism>
<dbReference type="EMBL" id="NCKU01015491">
    <property type="protein sequence ID" value="RWR99368.1"/>
    <property type="molecule type" value="Genomic_DNA"/>
</dbReference>
<keyword evidence="1" id="KW-0472">Membrane</keyword>
<evidence type="ECO:0000256" key="1">
    <source>
        <dbReference type="SAM" id="Phobius"/>
    </source>
</evidence>
<accession>A0A443Q8S1</accession>
<dbReference type="AlphaFoldDB" id="A0A443Q8S1"/>
<feature type="transmembrane region" description="Helical" evidence="1">
    <location>
        <begin position="238"/>
        <end position="266"/>
    </location>
</feature>
<dbReference type="SUPFAM" id="SSF50923">
    <property type="entry name" value="Hemopexin-like domain"/>
    <property type="match status" value="1"/>
</dbReference>
<keyword evidence="1" id="KW-1133">Transmembrane helix</keyword>
<evidence type="ECO:0000313" key="3">
    <source>
        <dbReference type="Proteomes" id="UP000285301"/>
    </source>
</evidence>
<gene>
    <name evidence="2" type="ORF">B4U79_18798</name>
</gene>
<reference evidence="2 3" key="1">
    <citation type="journal article" date="2018" name="Gigascience">
        <title>Genomes of trombidid mites reveal novel predicted allergens and laterally-transferred genes associated with secondary metabolism.</title>
        <authorList>
            <person name="Dong X."/>
            <person name="Chaisiri K."/>
            <person name="Xia D."/>
            <person name="Armstrong S.D."/>
            <person name="Fang Y."/>
            <person name="Donnelly M.J."/>
            <person name="Kadowaki T."/>
            <person name="McGarry J.W."/>
            <person name="Darby A.C."/>
            <person name="Makepeace B.L."/>
        </authorList>
    </citation>
    <scope>NUCLEOTIDE SEQUENCE [LARGE SCALE GENOMIC DNA]</scope>
    <source>
        <strain evidence="2">UoL-WK</strain>
    </source>
</reference>
<keyword evidence="3" id="KW-1185">Reference proteome</keyword>